<comment type="similarity">
    <text evidence="1">Belongs to the methyltransferase superfamily. LaeA methyltransferase family.</text>
</comment>
<gene>
    <name evidence="2" type="ORF">MAC_08217</name>
</gene>
<accession>E9EEB9</accession>
<dbReference type="EMBL" id="GL698567">
    <property type="protein sequence ID" value="EFY85747.1"/>
    <property type="molecule type" value="Genomic_DNA"/>
</dbReference>
<dbReference type="GO" id="GO:0008168">
    <property type="term" value="F:methyltransferase activity"/>
    <property type="evidence" value="ECO:0007669"/>
    <property type="project" value="UniProtKB-KW"/>
</dbReference>
<dbReference type="GO" id="GO:0032259">
    <property type="term" value="P:methylation"/>
    <property type="evidence" value="ECO:0007669"/>
    <property type="project" value="UniProtKB-KW"/>
</dbReference>
<keyword evidence="2" id="KW-0808">Transferase</keyword>
<dbReference type="PANTHER" id="PTHR43591">
    <property type="entry name" value="METHYLTRANSFERASE"/>
    <property type="match status" value="1"/>
</dbReference>
<keyword evidence="3" id="KW-1185">Reference proteome</keyword>
<dbReference type="OrthoDB" id="184880at2759"/>
<evidence type="ECO:0000313" key="3">
    <source>
        <dbReference type="Proteomes" id="UP000002499"/>
    </source>
</evidence>
<evidence type="ECO:0000256" key="1">
    <source>
        <dbReference type="ARBA" id="ARBA00038158"/>
    </source>
</evidence>
<sequence>MGKLVFAPVDLGRNGLRILDSGTADGRWLIDLRAYLRYKDNVLIGTDSVERMFPPTPPEGISFQVQRVDSPWPQSWLGSFDYVHQRLVLPGCEYCPAATAVKNLCDLVKPGGWVEILEQDHNPPNPGAFERAESMIREIFTVNGFGYDYPLRIKEWLEEAGMEDVHQVVIDVPVGALNPKPEMAQKSTWQISSALAGFLPMARGQCLARVLPSLVKLTIGYVALPLSMPRDQLETLPEHTAEEMKRVGGIQRIYIVYGRKP</sequence>
<evidence type="ECO:0000313" key="2">
    <source>
        <dbReference type="EMBL" id="EFY85747.1"/>
    </source>
</evidence>
<dbReference type="Pfam" id="PF13489">
    <property type="entry name" value="Methyltransf_23"/>
    <property type="match status" value="1"/>
</dbReference>
<dbReference type="Gene3D" id="3.40.50.150">
    <property type="entry name" value="Vaccinia Virus protein VP39"/>
    <property type="match status" value="1"/>
</dbReference>
<dbReference type="SUPFAM" id="SSF53335">
    <property type="entry name" value="S-adenosyl-L-methionine-dependent methyltransferases"/>
    <property type="match status" value="1"/>
</dbReference>
<reference evidence="2 3" key="1">
    <citation type="journal article" date="2011" name="PLoS Genet.">
        <title>Genome sequencing and comparative transcriptomics of the model entomopathogenic fungi Metarhizium anisopliae and M. acridum.</title>
        <authorList>
            <person name="Gao Q."/>
            <person name="Jin K."/>
            <person name="Ying S.H."/>
            <person name="Zhang Y."/>
            <person name="Xiao G."/>
            <person name="Shang Y."/>
            <person name="Duan Z."/>
            <person name="Hu X."/>
            <person name="Xie X.Q."/>
            <person name="Zhou G."/>
            <person name="Peng G."/>
            <person name="Luo Z."/>
            <person name="Huang W."/>
            <person name="Wang B."/>
            <person name="Fang W."/>
            <person name="Wang S."/>
            <person name="Zhong Y."/>
            <person name="Ma L.J."/>
            <person name="St Leger R.J."/>
            <person name="Zhao G.P."/>
            <person name="Pei Y."/>
            <person name="Feng M.G."/>
            <person name="Xia Y."/>
            <person name="Wang C."/>
        </authorList>
    </citation>
    <scope>NUCLEOTIDE SEQUENCE [LARGE SCALE GENOMIC DNA]</scope>
    <source>
        <strain evidence="2 3">CQMa 102</strain>
    </source>
</reference>
<dbReference type="HOGENOM" id="CLU_010595_9_3_1"/>
<keyword evidence="2" id="KW-0489">Methyltransferase</keyword>
<dbReference type="AlphaFoldDB" id="E9EEB9"/>
<dbReference type="Proteomes" id="UP000002499">
    <property type="component" value="Unassembled WGS sequence"/>
</dbReference>
<dbReference type="OMA" id="PAMTDFA"/>
<dbReference type="PANTHER" id="PTHR43591:SF105">
    <property type="entry name" value="METHYLTRANSFERASE DOMAIN-CONTAINING PROTEIN-RELATED"/>
    <property type="match status" value="1"/>
</dbReference>
<dbReference type="eggNOG" id="ENOG502SIG3">
    <property type="taxonomic scope" value="Eukaryota"/>
</dbReference>
<name>E9EEB9_METAQ</name>
<organism evidence="3">
    <name type="scientific">Metarhizium acridum (strain CQMa 102)</name>
    <dbReference type="NCBI Taxonomy" id="655827"/>
    <lineage>
        <taxon>Eukaryota</taxon>
        <taxon>Fungi</taxon>
        <taxon>Dikarya</taxon>
        <taxon>Ascomycota</taxon>
        <taxon>Pezizomycotina</taxon>
        <taxon>Sordariomycetes</taxon>
        <taxon>Hypocreomycetidae</taxon>
        <taxon>Hypocreales</taxon>
        <taxon>Clavicipitaceae</taxon>
        <taxon>Metarhizium</taxon>
    </lineage>
</organism>
<dbReference type="InterPro" id="IPR029063">
    <property type="entry name" value="SAM-dependent_MTases_sf"/>
</dbReference>
<proteinExistence type="inferred from homology"/>
<dbReference type="InParanoid" id="E9EEB9"/>
<protein>
    <submittedName>
        <fullName evidence="2">Methyltransferase SirN-like, putative</fullName>
    </submittedName>
</protein>